<comment type="caution">
    <text evidence="1">The sequence shown here is derived from an EMBL/GenBank/DDBJ whole genome shotgun (WGS) entry which is preliminary data.</text>
</comment>
<evidence type="ECO:0000313" key="1">
    <source>
        <dbReference type="EMBL" id="GIY01177.1"/>
    </source>
</evidence>
<sequence length="128" mass="14331">MEGPMQMQETVKVVDCRRSLVTSDLIQHVEHDSNTSYSGFERSIASIAKNFANIAKFEADIAKLLFLSLLAITIWINHLQSRWILIAKGRAKKNAPTSDTDSKYYFSDVGDTGRQKVAIKQLRGVKTG</sequence>
<keyword evidence="2" id="KW-1185">Reference proteome</keyword>
<gene>
    <name evidence="1" type="ORF">CEXT_213171</name>
</gene>
<protein>
    <submittedName>
        <fullName evidence="1">Uncharacterized protein</fullName>
    </submittedName>
</protein>
<proteinExistence type="predicted"/>
<dbReference type="Proteomes" id="UP001054945">
    <property type="component" value="Unassembled WGS sequence"/>
</dbReference>
<name>A0AAV4PVS6_CAEEX</name>
<organism evidence="1 2">
    <name type="scientific">Caerostris extrusa</name>
    <name type="common">Bark spider</name>
    <name type="synonym">Caerostris bankana</name>
    <dbReference type="NCBI Taxonomy" id="172846"/>
    <lineage>
        <taxon>Eukaryota</taxon>
        <taxon>Metazoa</taxon>
        <taxon>Ecdysozoa</taxon>
        <taxon>Arthropoda</taxon>
        <taxon>Chelicerata</taxon>
        <taxon>Arachnida</taxon>
        <taxon>Araneae</taxon>
        <taxon>Araneomorphae</taxon>
        <taxon>Entelegynae</taxon>
        <taxon>Araneoidea</taxon>
        <taxon>Araneidae</taxon>
        <taxon>Caerostris</taxon>
    </lineage>
</organism>
<dbReference type="EMBL" id="BPLR01005275">
    <property type="protein sequence ID" value="GIY01177.1"/>
    <property type="molecule type" value="Genomic_DNA"/>
</dbReference>
<reference evidence="1 2" key="1">
    <citation type="submission" date="2021-06" db="EMBL/GenBank/DDBJ databases">
        <title>Caerostris extrusa draft genome.</title>
        <authorList>
            <person name="Kono N."/>
            <person name="Arakawa K."/>
        </authorList>
    </citation>
    <scope>NUCLEOTIDE SEQUENCE [LARGE SCALE GENOMIC DNA]</scope>
</reference>
<dbReference type="AlphaFoldDB" id="A0AAV4PVS6"/>
<evidence type="ECO:0000313" key="2">
    <source>
        <dbReference type="Proteomes" id="UP001054945"/>
    </source>
</evidence>
<accession>A0AAV4PVS6</accession>